<keyword evidence="3" id="KW-1185">Reference proteome</keyword>
<dbReference type="InterPro" id="IPR013149">
    <property type="entry name" value="ADH-like_C"/>
</dbReference>
<dbReference type="Pfam" id="PF08240">
    <property type="entry name" value="ADH_N"/>
    <property type="match status" value="1"/>
</dbReference>
<dbReference type="GO" id="GO:0016491">
    <property type="term" value="F:oxidoreductase activity"/>
    <property type="evidence" value="ECO:0007669"/>
    <property type="project" value="InterPro"/>
</dbReference>
<accession>A0A1G9PPC9</accession>
<evidence type="ECO:0000259" key="1">
    <source>
        <dbReference type="SMART" id="SM00829"/>
    </source>
</evidence>
<dbReference type="AlphaFoldDB" id="A0A1G9PPC9"/>
<dbReference type="PANTHER" id="PTHR43482">
    <property type="entry name" value="PROTEIN AST1-RELATED"/>
    <property type="match status" value="1"/>
</dbReference>
<dbReference type="Pfam" id="PF00107">
    <property type="entry name" value="ADH_zinc_N"/>
    <property type="match status" value="1"/>
</dbReference>
<protein>
    <submittedName>
        <fullName evidence="2">NADPH:quinone reductase</fullName>
    </submittedName>
</protein>
<proteinExistence type="predicted"/>
<dbReference type="InterPro" id="IPR013154">
    <property type="entry name" value="ADH-like_N"/>
</dbReference>
<dbReference type="SMART" id="SM00829">
    <property type="entry name" value="PKS_ER"/>
    <property type="match status" value="1"/>
</dbReference>
<sequence>MKAIVLEGFGDVDHFHQAEIESPVPKAEEVLIRIEAAAFNPIDYQMRQGRREKQLMTSPILGREMSGVIVAIGADVTGFLPGDEVMAASGSKGSNGSYAEYMAINPIMIAHKPSNISFEEAAAIPSAGLTAWQCFKRMNIQPEQRVFITGGSGAVGSFLIRILKYHGIHQIISTAGSQKSTEALLVLGLDESQVINYKNTGLSAELIAANEGMLFDFVVEIVGGEISEVAAEVLKVNGAYFDVTFLGTERTRGLLFDKGCVVMNISNYAHALGNNLGYYREALNQIAALIEEGKISPPAIRIVGGLSVKTVQEAHLLMENNLGYGKKNVMKIS</sequence>
<dbReference type="RefSeq" id="WP_074605544.1">
    <property type="nucleotide sequence ID" value="NZ_FNGY01000002.1"/>
</dbReference>
<dbReference type="SUPFAM" id="SSF50129">
    <property type="entry name" value="GroES-like"/>
    <property type="match status" value="1"/>
</dbReference>
<organism evidence="2 3">
    <name type="scientific">Pedobacter steynii</name>
    <dbReference type="NCBI Taxonomy" id="430522"/>
    <lineage>
        <taxon>Bacteria</taxon>
        <taxon>Pseudomonadati</taxon>
        <taxon>Bacteroidota</taxon>
        <taxon>Sphingobacteriia</taxon>
        <taxon>Sphingobacteriales</taxon>
        <taxon>Sphingobacteriaceae</taxon>
        <taxon>Pedobacter</taxon>
    </lineage>
</organism>
<dbReference type="InterPro" id="IPR020843">
    <property type="entry name" value="ER"/>
</dbReference>
<dbReference type="Gene3D" id="3.90.180.10">
    <property type="entry name" value="Medium-chain alcohol dehydrogenases, catalytic domain"/>
    <property type="match status" value="1"/>
</dbReference>
<dbReference type="OrthoDB" id="9787435at2"/>
<reference evidence="3" key="1">
    <citation type="submission" date="2016-10" db="EMBL/GenBank/DDBJ databases">
        <authorList>
            <person name="Varghese N."/>
            <person name="Submissions S."/>
        </authorList>
    </citation>
    <scope>NUCLEOTIDE SEQUENCE [LARGE SCALE GENOMIC DNA]</scope>
    <source>
        <strain evidence="3">DSM 19110</strain>
    </source>
</reference>
<dbReference type="PANTHER" id="PTHR43482:SF1">
    <property type="entry name" value="PROTEIN AST1-RELATED"/>
    <property type="match status" value="1"/>
</dbReference>
<dbReference type="SUPFAM" id="SSF51735">
    <property type="entry name" value="NAD(P)-binding Rossmann-fold domains"/>
    <property type="match status" value="1"/>
</dbReference>
<dbReference type="Proteomes" id="UP000183200">
    <property type="component" value="Unassembled WGS sequence"/>
</dbReference>
<gene>
    <name evidence="2" type="ORF">SAMN05421820_102714</name>
</gene>
<evidence type="ECO:0000313" key="2">
    <source>
        <dbReference type="EMBL" id="SDM00473.1"/>
    </source>
</evidence>
<dbReference type="CDD" id="cd05289">
    <property type="entry name" value="MDR_like_2"/>
    <property type="match status" value="1"/>
</dbReference>
<dbReference type="EMBL" id="FNGY01000002">
    <property type="protein sequence ID" value="SDM00473.1"/>
    <property type="molecule type" value="Genomic_DNA"/>
</dbReference>
<feature type="domain" description="Enoyl reductase (ER)" evidence="1">
    <location>
        <begin position="10"/>
        <end position="330"/>
    </location>
</feature>
<evidence type="ECO:0000313" key="3">
    <source>
        <dbReference type="Proteomes" id="UP000183200"/>
    </source>
</evidence>
<dbReference type="Gene3D" id="3.40.50.720">
    <property type="entry name" value="NAD(P)-binding Rossmann-like Domain"/>
    <property type="match status" value="1"/>
</dbReference>
<dbReference type="InterPro" id="IPR052585">
    <property type="entry name" value="Lipid_raft_assoc_Zn_ADH"/>
</dbReference>
<dbReference type="InterPro" id="IPR011032">
    <property type="entry name" value="GroES-like_sf"/>
</dbReference>
<dbReference type="InterPro" id="IPR036291">
    <property type="entry name" value="NAD(P)-bd_dom_sf"/>
</dbReference>
<name>A0A1G9PPC9_9SPHI</name>